<proteinExistence type="predicted"/>
<dbReference type="Pfam" id="PF11188">
    <property type="entry name" value="DUF2975"/>
    <property type="match status" value="1"/>
</dbReference>
<sequence length="185" mass="19351">MSAAPKAGAMRSITHDPLLALARGAVLVSMGVAALIGAFFIVLAPFMVFGRFNMMARVSGEGLDGLTANTFIAIGGVLILIAAMAACAFLFLRHLLRIIDSVDQGDPFNPVNAARLAAMGWLTLAIEGISFPTGLVAAWIARTVKDAHIGIGFSLGGVLLAIVLFILARVFRKGAEMRAELEGTV</sequence>
<evidence type="ECO:0000313" key="3">
    <source>
        <dbReference type="Proteomes" id="UP000052268"/>
    </source>
</evidence>
<name>A0A0J7XLU0_9SPHN</name>
<keyword evidence="1" id="KW-0812">Transmembrane</keyword>
<evidence type="ECO:0000256" key="1">
    <source>
        <dbReference type="SAM" id="Phobius"/>
    </source>
</evidence>
<feature type="transmembrane region" description="Helical" evidence="1">
    <location>
        <begin position="21"/>
        <end position="48"/>
    </location>
</feature>
<protein>
    <recommendedName>
        <fullName evidence="4">DUF2975 domain-containing protein</fullName>
    </recommendedName>
</protein>
<dbReference type="OrthoDB" id="7349915at2"/>
<organism evidence="2 3">
    <name type="scientific">Novosphingobium barchaimii LL02</name>
    <dbReference type="NCBI Taxonomy" id="1114963"/>
    <lineage>
        <taxon>Bacteria</taxon>
        <taxon>Pseudomonadati</taxon>
        <taxon>Pseudomonadota</taxon>
        <taxon>Alphaproteobacteria</taxon>
        <taxon>Sphingomonadales</taxon>
        <taxon>Sphingomonadaceae</taxon>
        <taxon>Novosphingobium</taxon>
    </lineage>
</organism>
<dbReference type="EMBL" id="JACU01000008">
    <property type="protein sequence ID" value="KMS52614.1"/>
    <property type="molecule type" value="Genomic_DNA"/>
</dbReference>
<evidence type="ECO:0008006" key="4">
    <source>
        <dbReference type="Google" id="ProtNLM"/>
    </source>
</evidence>
<feature type="transmembrane region" description="Helical" evidence="1">
    <location>
        <begin position="147"/>
        <end position="168"/>
    </location>
</feature>
<reference evidence="2 3" key="1">
    <citation type="journal article" date="2015" name="G3 (Bethesda)">
        <title>Insights into Ongoing Evolution of the Hexachlorocyclohexane Catabolic Pathway from Comparative Genomics of Ten Sphingomonadaceae Strains.</title>
        <authorList>
            <person name="Pearce S.L."/>
            <person name="Oakeshott J.G."/>
            <person name="Pandey G."/>
        </authorList>
    </citation>
    <scope>NUCLEOTIDE SEQUENCE [LARGE SCALE GENOMIC DNA]</scope>
    <source>
        <strain evidence="2 3">LL02</strain>
    </source>
</reference>
<accession>A0A0J7XLU0</accession>
<dbReference type="InterPro" id="IPR021354">
    <property type="entry name" value="DUF2975"/>
</dbReference>
<evidence type="ECO:0000313" key="2">
    <source>
        <dbReference type="EMBL" id="KMS52614.1"/>
    </source>
</evidence>
<dbReference type="Proteomes" id="UP000052268">
    <property type="component" value="Unassembled WGS sequence"/>
</dbReference>
<gene>
    <name evidence="2" type="ORF">V474_23965</name>
</gene>
<feature type="transmembrane region" description="Helical" evidence="1">
    <location>
        <begin position="113"/>
        <end position="141"/>
    </location>
</feature>
<comment type="caution">
    <text evidence="2">The sequence shown here is derived from an EMBL/GenBank/DDBJ whole genome shotgun (WGS) entry which is preliminary data.</text>
</comment>
<keyword evidence="3" id="KW-1185">Reference proteome</keyword>
<dbReference type="AlphaFoldDB" id="A0A0J7XLU0"/>
<keyword evidence="1" id="KW-1133">Transmembrane helix</keyword>
<keyword evidence="1" id="KW-0472">Membrane</keyword>
<dbReference type="PATRIC" id="fig|1114963.3.peg.3646"/>
<feature type="transmembrane region" description="Helical" evidence="1">
    <location>
        <begin position="68"/>
        <end position="92"/>
    </location>
</feature>